<dbReference type="Pfam" id="PF19054">
    <property type="entry name" value="DUF5753"/>
    <property type="match status" value="1"/>
</dbReference>
<dbReference type="Pfam" id="PF13560">
    <property type="entry name" value="HTH_31"/>
    <property type="match status" value="1"/>
</dbReference>
<feature type="domain" description="HTH cro/C1-type" evidence="1">
    <location>
        <begin position="16"/>
        <end position="71"/>
    </location>
</feature>
<name>A0ABN1QMC4_9ACTN</name>
<proteinExistence type="predicted"/>
<dbReference type="InterPro" id="IPR043917">
    <property type="entry name" value="DUF5753"/>
</dbReference>
<dbReference type="Gene3D" id="1.10.260.40">
    <property type="entry name" value="lambda repressor-like DNA-binding domains"/>
    <property type="match status" value="1"/>
</dbReference>
<dbReference type="PROSITE" id="PS50943">
    <property type="entry name" value="HTH_CROC1"/>
    <property type="match status" value="1"/>
</dbReference>
<dbReference type="RefSeq" id="WP_344238703.1">
    <property type="nucleotide sequence ID" value="NZ_BAAAHH010000005.1"/>
</dbReference>
<dbReference type="SUPFAM" id="SSF47413">
    <property type="entry name" value="lambda repressor-like DNA-binding domains"/>
    <property type="match status" value="1"/>
</dbReference>
<dbReference type="Proteomes" id="UP001500665">
    <property type="component" value="Unassembled WGS sequence"/>
</dbReference>
<accession>A0ABN1QMC4</accession>
<evidence type="ECO:0000259" key="1">
    <source>
        <dbReference type="PROSITE" id="PS50943"/>
    </source>
</evidence>
<dbReference type="InterPro" id="IPR001387">
    <property type="entry name" value="Cro/C1-type_HTH"/>
</dbReference>
<evidence type="ECO:0000313" key="3">
    <source>
        <dbReference type="Proteomes" id="UP001500665"/>
    </source>
</evidence>
<gene>
    <name evidence="2" type="ORF">GCM10009550_17760</name>
</gene>
<dbReference type="InterPro" id="IPR010982">
    <property type="entry name" value="Lambda_DNA-bd_dom_sf"/>
</dbReference>
<comment type="caution">
    <text evidence="2">The sequence shown here is derived from an EMBL/GenBank/DDBJ whole genome shotgun (WGS) entry which is preliminary data.</text>
</comment>
<sequence>MSSGSMTGRMQLGSRLRGLREARGITRADAGYAIRASESKISRLELGRVGSKIRDIEDLLALYGVTDPDRIAEIMDLAAEANRPGWWQPYNDLLPAWFATYLGLEEAVTRLRTYSAQFVPELLQTEEYARALLASAHPGVRTAELDRRVEITLSRQRAFFRPGGPRLWAVLDESVLHRAVGDAGVHRRQLEHLLTLKAVTLQVLPFSAGEHPAQSGAFALLRFPQRELGDIAYVQSLAGSTHHEKREEVDIHLQAMEYLCVAAHPPETSAELITALLRRSS</sequence>
<keyword evidence="3" id="KW-1185">Reference proteome</keyword>
<dbReference type="EMBL" id="BAAAHH010000005">
    <property type="protein sequence ID" value="GAA0944647.1"/>
    <property type="molecule type" value="Genomic_DNA"/>
</dbReference>
<protein>
    <submittedName>
        <fullName evidence="2">Helix-turn-helix transcriptional regulator</fullName>
    </submittedName>
</protein>
<organism evidence="2 3">
    <name type="scientific">Actinocorallia libanotica</name>
    <dbReference type="NCBI Taxonomy" id="46162"/>
    <lineage>
        <taxon>Bacteria</taxon>
        <taxon>Bacillati</taxon>
        <taxon>Actinomycetota</taxon>
        <taxon>Actinomycetes</taxon>
        <taxon>Streptosporangiales</taxon>
        <taxon>Thermomonosporaceae</taxon>
        <taxon>Actinocorallia</taxon>
    </lineage>
</organism>
<reference evidence="2 3" key="1">
    <citation type="journal article" date="2019" name="Int. J. Syst. Evol. Microbiol.">
        <title>The Global Catalogue of Microorganisms (GCM) 10K type strain sequencing project: providing services to taxonomists for standard genome sequencing and annotation.</title>
        <authorList>
            <consortium name="The Broad Institute Genomics Platform"/>
            <consortium name="The Broad Institute Genome Sequencing Center for Infectious Disease"/>
            <person name="Wu L."/>
            <person name="Ma J."/>
        </authorList>
    </citation>
    <scope>NUCLEOTIDE SEQUENCE [LARGE SCALE GENOMIC DNA]</scope>
    <source>
        <strain evidence="2 3">JCM 10696</strain>
    </source>
</reference>
<evidence type="ECO:0000313" key="2">
    <source>
        <dbReference type="EMBL" id="GAA0944647.1"/>
    </source>
</evidence>
<dbReference type="CDD" id="cd00093">
    <property type="entry name" value="HTH_XRE"/>
    <property type="match status" value="1"/>
</dbReference>
<dbReference type="SMART" id="SM00530">
    <property type="entry name" value="HTH_XRE"/>
    <property type="match status" value="1"/>
</dbReference>